<evidence type="ECO:0000256" key="3">
    <source>
        <dbReference type="ARBA" id="ARBA00023136"/>
    </source>
</evidence>
<dbReference type="InterPro" id="IPR032675">
    <property type="entry name" value="LRR_dom_sf"/>
</dbReference>
<organism evidence="6 7">
    <name type="scientific">Melanopsichium pennsylvanicum</name>
    <dbReference type="NCBI Taxonomy" id="63383"/>
    <lineage>
        <taxon>Eukaryota</taxon>
        <taxon>Fungi</taxon>
        <taxon>Dikarya</taxon>
        <taxon>Basidiomycota</taxon>
        <taxon>Ustilaginomycotina</taxon>
        <taxon>Ustilaginomycetes</taxon>
        <taxon>Ustilaginales</taxon>
        <taxon>Ustilaginaceae</taxon>
        <taxon>Melanopsichium</taxon>
    </lineage>
</organism>
<protein>
    <recommendedName>
        <fullName evidence="8">F-box domain-containing protein</fullName>
    </recommendedName>
</protein>
<evidence type="ECO:0000313" key="7">
    <source>
        <dbReference type="Proteomes" id="UP001294444"/>
    </source>
</evidence>
<feature type="compositionally biased region" description="Acidic residues" evidence="5">
    <location>
        <begin position="470"/>
        <end position="488"/>
    </location>
</feature>
<dbReference type="GO" id="GO:0031681">
    <property type="term" value="F:G-protein beta-subunit binding"/>
    <property type="evidence" value="ECO:0007669"/>
    <property type="project" value="InterPro"/>
</dbReference>
<keyword evidence="7" id="KW-1185">Reference proteome</keyword>
<evidence type="ECO:0000256" key="5">
    <source>
        <dbReference type="SAM" id="MobiDB-lite"/>
    </source>
</evidence>
<evidence type="ECO:0008006" key="8">
    <source>
        <dbReference type="Google" id="ProtNLM"/>
    </source>
</evidence>
<feature type="region of interest" description="Disordered" evidence="5">
    <location>
        <begin position="467"/>
        <end position="488"/>
    </location>
</feature>
<comment type="similarity">
    <text evidence="2">Belongs to the G protein gamma family.</text>
</comment>
<dbReference type="AlphaFoldDB" id="A0AAJ4XUB6"/>
<comment type="subcellular location">
    <subcellularLocation>
        <location evidence="1">Membrane</location>
    </subcellularLocation>
</comment>
<name>A0AAJ4XUB6_9BASI</name>
<keyword evidence="4" id="KW-0807">Transducer</keyword>
<dbReference type="Gene3D" id="3.80.10.10">
    <property type="entry name" value="Ribonuclease Inhibitor"/>
    <property type="match status" value="1"/>
</dbReference>
<dbReference type="GO" id="GO:0000750">
    <property type="term" value="P:pheromone-dependent signal transduction involved in conjugation with cellular fusion"/>
    <property type="evidence" value="ECO:0007669"/>
    <property type="project" value="InterPro"/>
</dbReference>
<dbReference type="InterPro" id="IPR041848">
    <property type="entry name" value="Ste18_fungal"/>
</dbReference>
<dbReference type="EMBL" id="OAPG01000021">
    <property type="protein sequence ID" value="SNX87758.1"/>
    <property type="molecule type" value="Genomic_DNA"/>
</dbReference>
<dbReference type="GO" id="GO:0007186">
    <property type="term" value="P:G protein-coupled receptor signaling pathway"/>
    <property type="evidence" value="ECO:0007669"/>
    <property type="project" value="InterPro"/>
</dbReference>
<dbReference type="PANTHER" id="PTHR28189">
    <property type="entry name" value="GUANINE NUCLEOTIDE-BINDING PROTEIN SUBUNIT GAMMA"/>
    <property type="match status" value="1"/>
</dbReference>
<evidence type="ECO:0000256" key="2">
    <source>
        <dbReference type="ARBA" id="ARBA00007431"/>
    </source>
</evidence>
<evidence type="ECO:0000256" key="1">
    <source>
        <dbReference type="ARBA" id="ARBA00004370"/>
    </source>
</evidence>
<sequence length="488" mass="55814">MTLSDSFWSFSRIAGSWTHSAPQSTAPCSKVVFTQQHIETIGGSNHVTLSPSRMDDMIKGHPRLPVEIVVHIVLFAAAEIVCSDHVETHSYRLLGLARVNKPCHRAIVSLYLLPRLNLFGFTQIRSFAVALDQDHLYLRNLANTRVKHLIIRARGLRCLQHGYGPALFDASQAQTHFEKNLLPFIRIILSHCKSVQKLDIEGVPKGLQKTLENASKRLDGFSCLMGHYGSELERNFWKSSRWTKLNQLQLHGPRFRFTTTTASVLSHLPHLKKLALVVPMIVCTSIDDTAHDIGIEMDLTRRNNPLQILVDRMPNLQHLLLVGHEEKDYVGYTEKYRNHLRSLRQPRLSTNRVNVELVTVIRKYTHTHVETDAISSKRVHPSKVSAWMMTRSQHDLQWFNQKSEAPTNVDEELDFWIERFEISQHPSNLSSTVDTTTALMNRIPSYHPQHQSTQQQHRVVDIIEAADMLDNNDDDDEEEEDGVFDESG</sequence>
<proteinExistence type="inferred from homology"/>
<dbReference type="Proteomes" id="UP001294444">
    <property type="component" value="Unassembled WGS sequence"/>
</dbReference>
<dbReference type="GO" id="GO:0005834">
    <property type="term" value="C:heterotrimeric G-protein complex"/>
    <property type="evidence" value="ECO:0007669"/>
    <property type="project" value="TreeGrafter"/>
</dbReference>
<keyword evidence="3" id="KW-0472">Membrane</keyword>
<accession>A0AAJ4XUB6</accession>
<gene>
    <name evidence="6" type="ORF">MEPE_06469</name>
</gene>
<evidence type="ECO:0000313" key="6">
    <source>
        <dbReference type="EMBL" id="SNX87758.1"/>
    </source>
</evidence>
<dbReference type="PANTHER" id="PTHR28189:SF1">
    <property type="entry name" value="GUANINE NUCLEOTIDE-BINDING PROTEIN SUBUNIT GAMMA"/>
    <property type="match status" value="1"/>
</dbReference>
<evidence type="ECO:0000256" key="4">
    <source>
        <dbReference type="ARBA" id="ARBA00023224"/>
    </source>
</evidence>
<reference evidence="6" key="1">
    <citation type="submission" date="2023-10" db="EMBL/GenBank/DDBJ databases">
        <authorList>
            <person name="Guldener U."/>
        </authorList>
    </citation>
    <scope>NUCLEOTIDE SEQUENCE</scope>
    <source>
        <strain evidence="6">Mp4</strain>
    </source>
</reference>
<comment type="caution">
    <text evidence="6">The sequence shown here is derived from an EMBL/GenBank/DDBJ whole genome shotgun (WGS) entry which is preliminary data.</text>
</comment>